<sequence>MKKILLTLVIFQLTFSIKSYSQEWTWSIKATGDDQRYNALDMDVDIDGNMVVAGYYQENFSLGSFSLYTEDDYYADIYLARINSEKEVEWLINIEAEDSYGDDISITTDDDDNIYLTGNKDGKIFVTKYNSEGIEIWTNNFDNQYYGYGKSIALDQYDNVYISGGSGWNFFMAKLDFFGETIWVKDLWHNSSNACDVTDIDVDKLGNIYFIGVFDIDELILDSFTLEHNGSWGDDTFWGKMDTDGNFIWIKSSDGRTNSNPQIALTSNNYLYLSGSLYSGITFESVYIDGICCQNPKPYIVKYDTTGNLIWAKEAHTTLEEKGVPADIKVDYSGNMYLTGSYYSSSTNTNSYLEKYDVNGLNQWRQEFVMYTADYSEAIDIDNNGFCYYTGYNNSINFIDETQSVTENTFGIAQLNTLSSTYKKTERPKINRNYLLCENNTQISLTATGDNIKWYSDSDITNEIHLGNNYNFQVTENNILYVTQTINNIESWPKQIIIEVSELPNAELTYDNQILSATYNENFNYEWYYQSTIISGETNNSIMVEETTEFTDYSVIINHEDCSIELSAQVLSITDTDFQNPLSLNIYPNPTNSFIYIKNSNINAFDVKEIRIYNTLGKTVYRRKVNLSSKIGAIDLSQLEIGIYFINIKHDETSKTFRVIKK</sequence>
<proteinExistence type="predicted"/>
<protein>
    <submittedName>
        <fullName evidence="3">T9SS type A sorting domain-containing protein</fullName>
    </submittedName>
</protein>
<dbReference type="RefSeq" id="WP_249997404.1">
    <property type="nucleotide sequence ID" value="NZ_CP116221.1"/>
</dbReference>
<evidence type="ECO:0000256" key="1">
    <source>
        <dbReference type="ARBA" id="ARBA00022729"/>
    </source>
</evidence>
<dbReference type="PANTHER" id="PTHR35580:SF1">
    <property type="entry name" value="PHYTASE-LIKE DOMAIN-CONTAINING PROTEIN"/>
    <property type="match status" value="1"/>
</dbReference>
<accession>A0ABY7RT31</accession>
<dbReference type="SUPFAM" id="SSF101898">
    <property type="entry name" value="NHL repeat"/>
    <property type="match status" value="1"/>
</dbReference>
<evidence type="ECO:0000313" key="4">
    <source>
        <dbReference type="Proteomes" id="UP001202717"/>
    </source>
</evidence>
<dbReference type="Pfam" id="PF18962">
    <property type="entry name" value="Por_Secre_tail"/>
    <property type="match status" value="1"/>
</dbReference>
<keyword evidence="1" id="KW-0732">Signal</keyword>
<dbReference type="NCBIfam" id="TIGR04183">
    <property type="entry name" value="Por_Secre_tail"/>
    <property type="match status" value="1"/>
</dbReference>
<feature type="domain" description="Secretion system C-terminal sorting" evidence="2">
    <location>
        <begin position="586"/>
        <end position="657"/>
    </location>
</feature>
<dbReference type="InterPro" id="IPR052918">
    <property type="entry name" value="Motility_Chemotaxis_Reg"/>
</dbReference>
<gene>
    <name evidence="3" type="ORF">MUN68_009280</name>
</gene>
<dbReference type="PANTHER" id="PTHR35580">
    <property type="entry name" value="CELL SURFACE GLYCOPROTEIN (S-LAYER PROTEIN)-LIKE PROTEIN"/>
    <property type="match status" value="1"/>
</dbReference>
<evidence type="ECO:0000313" key="3">
    <source>
        <dbReference type="EMBL" id="WCO00265.1"/>
    </source>
</evidence>
<dbReference type="Proteomes" id="UP001202717">
    <property type="component" value="Chromosome"/>
</dbReference>
<evidence type="ECO:0000259" key="2">
    <source>
        <dbReference type="Pfam" id="PF18962"/>
    </source>
</evidence>
<organism evidence="3 4">
    <name type="scientific">Psychroserpens ponticola</name>
    <dbReference type="NCBI Taxonomy" id="2932268"/>
    <lineage>
        <taxon>Bacteria</taxon>
        <taxon>Pseudomonadati</taxon>
        <taxon>Bacteroidota</taxon>
        <taxon>Flavobacteriia</taxon>
        <taxon>Flavobacteriales</taxon>
        <taxon>Flavobacteriaceae</taxon>
        <taxon>Psychroserpens</taxon>
    </lineage>
</organism>
<dbReference type="EMBL" id="CP116221">
    <property type="protein sequence ID" value="WCO00265.1"/>
    <property type="molecule type" value="Genomic_DNA"/>
</dbReference>
<reference evidence="3 4" key="1">
    <citation type="submission" date="2023-01" db="EMBL/GenBank/DDBJ databases">
        <title>Psychroserpens ponticola sp. nov., isolated from seawater.</title>
        <authorList>
            <person name="Kristyanto S."/>
            <person name="Jung J."/>
            <person name="Kim J.M."/>
            <person name="Jeon C.O."/>
        </authorList>
    </citation>
    <scope>NUCLEOTIDE SEQUENCE [LARGE SCALE GENOMIC DNA]</scope>
    <source>
        <strain evidence="3 4">MSW6</strain>
    </source>
</reference>
<name>A0ABY7RT31_9FLAO</name>
<keyword evidence="4" id="KW-1185">Reference proteome</keyword>
<dbReference type="InterPro" id="IPR026444">
    <property type="entry name" value="Secre_tail"/>
</dbReference>